<evidence type="ECO:0000313" key="1">
    <source>
        <dbReference type="EMBL" id="DAE08686.1"/>
    </source>
</evidence>
<dbReference type="EMBL" id="BK015472">
    <property type="protein sequence ID" value="DAE08686.1"/>
    <property type="molecule type" value="Genomic_DNA"/>
</dbReference>
<organism evidence="1">
    <name type="scientific">Myoviridae sp. ctwwN25</name>
    <dbReference type="NCBI Taxonomy" id="2825209"/>
    <lineage>
        <taxon>Viruses</taxon>
        <taxon>Duplodnaviria</taxon>
        <taxon>Heunggongvirae</taxon>
        <taxon>Uroviricota</taxon>
        <taxon>Caudoviricetes</taxon>
    </lineage>
</organism>
<accession>A0A8S5PNK4</accession>
<name>A0A8S5PNK4_9CAUD</name>
<protein>
    <submittedName>
        <fullName evidence="1">Uncharacterized protein</fullName>
    </submittedName>
</protein>
<sequence>MNITVELNDEQLSALITEGIQNLDAETKQELVISAIKKYLSEPGVMNKLIFSQTGYSYNAPSQFFRELVAKNVENSKIKELQDQMIDYAAKNKSDILCRVLADTIARSVMTEGFKDMLATRLGRIENALFPNN</sequence>
<proteinExistence type="predicted"/>
<reference evidence="1" key="1">
    <citation type="journal article" date="2021" name="Proc. Natl. Acad. Sci. U.S.A.">
        <title>A Catalog of Tens of Thousands of Viruses from Human Metagenomes Reveals Hidden Associations with Chronic Diseases.</title>
        <authorList>
            <person name="Tisza M.J."/>
            <person name="Buck C.B."/>
        </authorList>
    </citation>
    <scope>NUCLEOTIDE SEQUENCE</scope>
    <source>
        <strain evidence="1">CtwwN25</strain>
    </source>
</reference>